<reference evidence="6" key="1">
    <citation type="submission" date="2007-06" db="EMBL/GenBank/DDBJ databases">
        <title>Full length cDNA sequences from Sitka Spruce (Picea sitchensis).</title>
        <authorList>
            <person name="Ralph S.G."/>
            <person name="Chun H.E."/>
            <person name="Liao N."/>
            <person name="Ali J."/>
            <person name="Reid K."/>
            <person name="Kolosova N."/>
            <person name="Cooper N."/>
            <person name="Cullis C."/>
            <person name="Jancsik S."/>
            <person name="Moore R."/>
            <person name="Mayo M."/>
            <person name="Wagner S."/>
            <person name="Holt R.A."/>
            <person name="Jones S.J.M."/>
            <person name="Marra M.A."/>
            <person name="Ritland C.E."/>
            <person name="Ritland K."/>
            <person name="Bohlmann J."/>
        </authorList>
    </citation>
    <scope>NUCLEOTIDE SEQUENCE</scope>
    <source>
        <tissue evidence="6">Green portion of the leader tissue</tissue>
    </source>
</reference>
<dbReference type="InterPro" id="IPR002885">
    <property type="entry name" value="PPR_rpt"/>
</dbReference>
<dbReference type="Gene3D" id="1.25.40.10">
    <property type="entry name" value="Tetratricopeptide repeat domain"/>
    <property type="match status" value="3"/>
</dbReference>
<dbReference type="PROSITE" id="PS51375">
    <property type="entry name" value="PPR"/>
    <property type="match status" value="4"/>
</dbReference>
<accession>B8LLL9</accession>
<sequence>MGKKKRGGKNNKPEQTEPGQATAEVTPIEQNKKPKMEAYSTLWASVAPPVQSPQPAQVLKEPGLDPSQYPPTMPIEMIVSNILKKPPRMGVENALNELGLEVSIQFVEDVLKLSYGAGMEAMKFFRWSGLKLSRKHSPLAWNLLVDLLGKEKLFDAMWDCIKVMKNQGIVSMETMSSVFGNYVQAGKVAEARMTFDVIEQYGCPQDVVALNCFLSAFCRYKQSKEALEFFDKVKEKIAPDADTYALLLEGLEIEGNVSKARTTFGEMIIRHGWLPNNTSAYNAFLSTLVNGSQVEEALKFLAVMKTRKCLPDLGFFRNTLQILYQRKDTKNAYGLWELMKQSGILLDLPSYNTMIGVFCSANPIQVDFAYRLLDEMVFTGIFPDFKTYNTIFEALITARKVEEASSIFREMTKNDFCPLYANYVMAIKMYFEADDPEMAVMMWKHMIQKAIFPKSDCAAILIDGFCDLGRASEALKYSLEAITRGVQIPVETMTKLKNASRQAGKQDAYGQLEKKMKSISSQAK</sequence>
<feature type="repeat" description="PPR" evidence="3">
    <location>
        <begin position="206"/>
        <end position="236"/>
    </location>
</feature>
<keyword evidence="2" id="KW-0677">Repeat</keyword>
<dbReference type="Pfam" id="PF13041">
    <property type="entry name" value="PPR_2"/>
    <property type="match status" value="1"/>
</dbReference>
<dbReference type="AlphaFoldDB" id="B8LLL9"/>
<proteinExistence type="evidence at transcript level"/>
<organism evidence="6">
    <name type="scientific">Picea sitchensis</name>
    <name type="common">Sitka spruce</name>
    <name type="synonym">Pinus sitchensis</name>
    <dbReference type="NCBI Taxonomy" id="3332"/>
    <lineage>
        <taxon>Eukaryota</taxon>
        <taxon>Viridiplantae</taxon>
        <taxon>Streptophyta</taxon>
        <taxon>Embryophyta</taxon>
        <taxon>Tracheophyta</taxon>
        <taxon>Spermatophyta</taxon>
        <taxon>Pinopsida</taxon>
        <taxon>Pinidae</taxon>
        <taxon>Conifers I</taxon>
        <taxon>Pinales</taxon>
        <taxon>Pinaceae</taxon>
        <taxon>Picea</taxon>
    </lineage>
</organism>
<feature type="region of interest" description="Disordered" evidence="4">
    <location>
        <begin position="1"/>
        <end position="32"/>
    </location>
</feature>
<dbReference type="Pfam" id="PF17177">
    <property type="entry name" value="PPR_long"/>
    <property type="match status" value="1"/>
</dbReference>
<evidence type="ECO:0000256" key="3">
    <source>
        <dbReference type="PROSITE-ProRule" id="PRU00708"/>
    </source>
</evidence>
<protein>
    <recommendedName>
        <fullName evidence="5">PROP1-like PPR domain-containing protein</fullName>
    </recommendedName>
</protein>
<feature type="repeat" description="PPR" evidence="3">
    <location>
        <begin position="277"/>
        <end position="311"/>
    </location>
</feature>
<evidence type="ECO:0000259" key="5">
    <source>
        <dbReference type="Pfam" id="PF17177"/>
    </source>
</evidence>
<dbReference type="InterPro" id="IPR033443">
    <property type="entry name" value="PROP1-like_PPR_dom"/>
</dbReference>
<dbReference type="EMBL" id="EF676662">
    <property type="protein sequence ID" value="ABR16549.1"/>
    <property type="molecule type" value="mRNA"/>
</dbReference>
<feature type="region of interest" description="Disordered" evidence="4">
    <location>
        <begin position="501"/>
        <end position="524"/>
    </location>
</feature>
<evidence type="ECO:0000313" key="6">
    <source>
        <dbReference type="EMBL" id="ABR16549.1"/>
    </source>
</evidence>
<comment type="similarity">
    <text evidence="1">Belongs to the PPR family. P subfamily.</text>
</comment>
<dbReference type="InterPro" id="IPR011990">
    <property type="entry name" value="TPR-like_helical_dom_sf"/>
</dbReference>
<dbReference type="PANTHER" id="PTHR47447:SF28">
    <property type="entry name" value="PENTACOTRIPEPTIDE-REPEAT REGION OF PRORP DOMAIN-CONTAINING PROTEIN"/>
    <property type="match status" value="1"/>
</dbReference>
<evidence type="ECO:0000256" key="4">
    <source>
        <dbReference type="SAM" id="MobiDB-lite"/>
    </source>
</evidence>
<dbReference type="PANTHER" id="PTHR47447">
    <property type="entry name" value="OS03G0856100 PROTEIN"/>
    <property type="match status" value="1"/>
</dbReference>
<evidence type="ECO:0000256" key="1">
    <source>
        <dbReference type="ARBA" id="ARBA00007626"/>
    </source>
</evidence>
<feature type="repeat" description="PPR" evidence="3">
    <location>
        <begin position="347"/>
        <end position="383"/>
    </location>
</feature>
<dbReference type="Pfam" id="PF01535">
    <property type="entry name" value="PPR"/>
    <property type="match status" value="2"/>
</dbReference>
<feature type="domain" description="PROP1-like PPR" evidence="5">
    <location>
        <begin position="317"/>
        <end position="491"/>
    </location>
</feature>
<dbReference type="NCBIfam" id="TIGR00756">
    <property type="entry name" value="PPR"/>
    <property type="match status" value="3"/>
</dbReference>
<feature type="repeat" description="PPR" evidence="3">
    <location>
        <begin position="384"/>
        <end position="418"/>
    </location>
</feature>
<name>B8LLL9_PICSI</name>
<evidence type="ECO:0000256" key="2">
    <source>
        <dbReference type="ARBA" id="ARBA00022737"/>
    </source>
</evidence>